<proteinExistence type="predicted"/>
<feature type="repeat" description="WD" evidence="1">
    <location>
        <begin position="511"/>
        <end position="543"/>
    </location>
</feature>
<keyword evidence="3" id="KW-1185">Reference proteome</keyword>
<dbReference type="Pfam" id="PF00400">
    <property type="entry name" value="WD40"/>
    <property type="match status" value="3"/>
</dbReference>
<dbReference type="GO" id="GO:0003714">
    <property type="term" value="F:transcription corepressor activity"/>
    <property type="evidence" value="ECO:0007669"/>
    <property type="project" value="InterPro"/>
</dbReference>
<dbReference type="SUPFAM" id="SSF50978">
    <property type="entry name" value="WD40 repeat-like"/>
    <property type="match status" value="1"/>
</dbReference>
<comment type="caution">
    <text evidence="2">The sequence shown here is derived from an EMBL/GenBank/DDBJ whole genome shotgun (WGS) entry which is preliminary data.</text>
</comment>
<dbReference type="InterPro" id="IPR015943">
    <property type="entry name" value="WD40/YVTN_repeat-like_dom_sf"/>
</dbReference>
<dbReference type="PROSITE" id="PS50896">
    <property type="entry name" value="LISH"/>
    <property type="match status" value="1"/>
</dbReference>
<dbReference type="PROSITE" id="PS50082">
    <property type="entry name" value="WD_REPEATS_2"/>
    <property type="match status" value="2"/>
</dbReference>
<dbReference type="PANTHER" id="PTHR44376">
    <property type="entry name" value="TRANSCRIPTIONAL REGULATOR OF FILAMENTOUS GROWTH FLO8"/>
    <property type="match status" value="1"/>
</dbReference>
<evidence type="ECO:0000256" key="1">
    <source>
        <dbReference type="PROSITE-ProRule" id="PRU00221"/>
    </source>
</evidence>
<dbReference type="AlphaFoldDB" id="A0AAN9L6W5"/>
<dbReference type="Pfam" id="PF08513">
    <property type="entry name" value="LisH"/>
    <property type="match status" value="1"/>
</dbReference>
<dbReference type="SMART" id="SM00320">
    <property type="entry name" value="WD40"/>
    <property type="match status" value="5"/>
</dbReference>
<dbReference type="InterPro" id="IPR036322">
    <property type="entry name" value="WD40_repeat_dom_sf"/>
</dbReference>
<dbReference type="EMBL" id="JAYMYQ010000005">
    <property type="protein sequence ID" value="KAK7327863.1"/>
    <property type="molecule type" value="Genomic_DNA"/>
</dbReference>
<sequence>MASPPNNNQLDWDPDKILRLYLHDYMVKKGMHNTAEIFKNEAQVPHNPVEMKFLDSVIDSPDGFLHEWWSIFYEVFAARQRKDQETGQGSSSKVVPEMTNDAFNNVLPRIPPISMSAQRPQQFELSSSFNNLMAQPSSSLIPSTMYGCRQARPPETNRRGMDDGIDIYSGRDIPRDPLDVMQKITVPLDGPHETKTNQALNIIPPNEWSMNVGDGNAILAEVTARTPENQTSTFLGNSTKCNDQYMKIPETKSSDKDKQNYMGAADGKPENEAVGYFRSFENKQADHRIVPSGNQQRISTTGRNENKGFSFKEVGCLLSSKSKLLSSHFASDGKVLASVGHDKKVFIWSMETFDCITTAEAHSLLVTDVRFRPVRLWDVNRCVSMHVTKGGSNLVRFQPYSGKFLATATRNNIKIVDVETDQLAYHLKGHVKDVVSICWDKSGTYVGSVSEDGARVWSMVSNGKCIGELPSKGNKFQSCIFHPGYPNLLIVGGYQTLEIWNPTEGSKTRVVQAHKGLIAGLADSKEDELIASTSHDQCVKLWK</sequence>
<evidence type="ECO:0000313" key="3">
    <source>
        <dbReference type="Proteomes" id="UP001367508"/>
    </source>
</evidence>
<keyword evidence="1" id="KW-0853">WD repeat</keyword>
<name>A0AAN9L6W5_CANGL</name>
<dbReference type="InterPro" id="IPR001680">
    <property type="entry name" value="WD40_rpt"/>
</dbReference>
<dbReference type="InterPro" id="IPR044716">
    <property type="entry name" value="LEUNIG-like"/>
</dbReference>
<dbReference type="Proteomes" id="UP001367508">
    <property type="component" value="Unassembled WGS sequence"/>
</dbReference>
<protein>
    <submittedName>
        <fullName evidence="2">Uncharacterized protein</fullName>
    </submittedName>
</protein>
<organism evidence="2 3">
    <name type="scientific">Canavalia gladiata</name>
    <name type="common">Sword bean</name>
    <name type="synonym">Dolichos gladiatus</name>
    <dbReference type="NCBI Taxonomy" id="3824"/>
    <lineage>
        <taxon>Eukaryota</taxon>
        <taxon>Viridiplantae</taxon>
        <taxon>Streptophyta</taxon>
        <taxon>Embryophyta</taxon>
        <taxon>Tracheophyta</taxon>
        <taxon>Spermatophyta</taxon>
        <taxon>Magnoliopsida</taxon>
        <taxon>eudicotyledons</taxon>
        <taxon>Gunneridae</taxon>
        <taxon>Pentapetalae</taxon>
        <taxon>rosids</taxon>
        <taxon>fabids</taxon>
        <taxon>Fabales</taxon>
        <taxon>Fabaceae</taxon>
        <taxon>Papilionoideae</taxon>
        <taxon>50 kb inversion clade</taxon>
        <taxon>NPAAA clade</taxon>
        <taxon>indigoferoid/millettioid clade</taxon>
        <taxon>Phaseoleae</taxon>
        <taxon>Canavalia</taxon>
    </lineage>
</organism>
<dbReference type="InterPro" id="IPR006594">
    <property type="entry name" value="LisH"/>
</dbReference>
<reference evidence="2 3" key="1">
    <citation type="submission" date="2024-01" db="EMBL/GenBank/DDBJ databases">
        <title>The genomes of 5 underutilized Papilionoideae crops provide insights into root nodulation and disease resistanc.</title>
        <authorList>
            <person name="Jiang F."/>
        </authorList>
    </citation>
    <scope>NUCLEOTIDE SEQUENCE [LARGE SCALE GENOMIC DNA]</scope>
    <source>
        <strain evidence="2">LVBAO_FW01</strain>
        <tissue evidence="2">Leaves</tissue>
    </source>
</reference>
<feature type="repeat" description="WD" evidence="1">
    <location>
        <begin position="317"/>
        <end position="358"/>
    </location>
</feature>
<accession>A0AAN9L6W5</accession>
<dbReference type="Gene3D" id="2.130.10.10">
    <property type="entry name" value="YVTN repeat-like/Quinoprotein amine dehydrogenase"/>
    <property type="match status" value="2"/>
</dbReference>
<evidence type="ECO:0000313" key="2">
    <source>
        <dbReference type="EMBL" id="KAK7327863.1"/>
    </source>
</evidence>
<dbReference type="PANTHER" id="PTHR44376:SF8">
    <property type="entry name" value="TRANSCRIPTIONAL COREPRESSOR LEUNIG-LIKE"/>
    <property type="match status" value="1"/>
</dbReference>
<gene>
    <name evidence="2" type="ORF">VNO77_21956</name>
</gene>
<dbReference type="PROSITE" id="PS50294">
    <property type="entry name" value="WD_REPEATS_REGION"/>
    <property type="match status" value="1"/>
</dbReference>